<dbReference type="EMBL" id="LSEF01000055">
    <property type="protein sequence ID" value="OAF16461.1"/>
    <property type="molecule type" value="Genomic_DNA"/>
</dbReference>
<feature type="region of interest" description="Disordered" evidence="4">
    <location>
        <begin position="1"/>
        <end position="29"/>
    </location>
</feature>
<dbReference type="PANTHER" id="PTHR46796">
    <property type="entry name" value="HTH-TYPE TRANSCRIPTIONAL ACTIVATOR RHAS-RELATED"/>
    <property type="match status" value="1"/>
</dbReference>
<dbReference type="InterPro" id="IPR009057">
    <property type="entry name" value="Homeodomain-like_sf"/>
</dbReference>
<dbReference type="RefSeq" id="WP_145927692.1">
    <property type="nucleotide sequence ID" value="NZ_LSEF01000055.1"/>
</dbReference>
<dbReference type="InterPro" id="IPR018062">
    <property type="entry name" value="HTH_AraC-typ_CS"/>
</dbReference>
<dbReference type="PROSITE" id="PS01124">
    <property type="entry name" value="HTH_ARAC_FAMILY_2"/>
    <property type="match status" value="1"/>
</dbReference>
<proteinExistence type="predicted"/>
<dbReference type="SUPFAM" id="SSF46689">
    <property type="entry name" value="Homeodomain-like"/>
    <property type="match status" value="2"/>
</dbReference>
<dbReference type="GO" id="GO:0043565">
    <property type="term" value="F:sequence-specific DNA binding"/>
    <property type="evidence" value="ECO:0007669"/>
    <property type="project" value="InterPro"/>
</dbReference>
<dbReference type="InterPro" id="IPR018060">
    <property type="entry name" value="HTH_AraC"/>
</dbReference>
<protein>
    <recommendedName>
        <fullName evidence="5">HTH araC/xylS-type domain-containing protein</fullName>
    </recommendedName>
</protein>
<dbReference type="PROSITE" id="PS00041">
    <property type="entry name" value="HTH_ARAC_FAMILY_1"/>
    <property type="match status" value="1"/>
</dbReference>
<accession>A0A176Z6W2</accession>
<dbReference type="SMART" id="SM00342">
    <property type="entry name" value="HTH_ARAC"/>
    <property type="match status" value="1"/>
</dbReference>
<keyword evidence="1" id="KW-0805">Transcription regulation</keyword>
<reference evidence="6 7" key="1">
    <citation type="submission" date="2016-02" db="EMBL/GenBank/DDBJ databases">
        <title>Draft genome sequence of the strain BR 10247T Bradyrhizobium neotropicale isolated from nodules of Centrolobium paraense.</title>
        <authorList>
            <person name="Simoes-Araujo J.L."/>
            <person name="Barauna A.C."/>
            <person name="Silva K."/>
            <person name="Zilli J.E."/>
        </authorList>
    </citation>
    <scope>NUCLEOTIDE SEQUENCE [LARGE SCALE GENOMIC DNA]</scope>
    <source>
        <strain evidence="6 7">BR 10247</strain>
    </source>
</reference>
<sequence length="293" mass="31851">MPVEARHPTYPGGTLECSSDGMTASLTSRRGEKERVVELTSERTILYVSLEEIGGRTQIGSSRRPSKVAHGGAHASLVPAGVSAWEWSEPIALHRRLMIEFDHSSTPSLVRSNLEKSGTIWMTQDPAILQCSARLAQAIEAGTHGKRFLSAIALAMIGRFAELGSALAVGGLSRERLRKAQDFLIGNLSADVKMSELAQHVGLSESSFVRAFKASTGLPPYRWQLKLRIDKAKSLMLDGVVLADVAVAVGFASQSHLTRVFRSMTGATPAEWRRMHRRDSSVVSVGSEETWVS</sequence>
<dbReference type="GO" id="GO:0003700">
    <property type="term" value="F:DNA-binding transcription factor activity"/>
    <property type="evidence" value="ECO:0007669"/>
    <property type="project" value="InterPro"/>
</dbReference>
<keyword evidence="3" id="KW-0804">Transcription</keyword>
<comment type="caution">
    <text evidence="6">The sequence shown here is derived from an EMBL/GenBank/DDBJ whole genome shotgun (WGS) entry which is preliminary data.</text>
</comment>
<evidence type="ECO:0000256" key="3">
    <source>
        <dbReference type="ARBA" id="ARBA00023163"/>
    </source>
</evidence>
<dbReference type="InterPro" id="IPR050204">
    <property type="entry name" value="AraC_XylS_family_regulators"/>
</dbReference>
<dbReference type="AlphaFoldDB" id="A0A176Z6W2"/>
<evidence type="ECO:0000256" key="2">
    <source>
        <dbReference type="ARBA" id="ARBA00023125"/>
    </source>
</evidence>
<dbReference type="Gene3D" id="1.10.10.60">
    <property type="entry name" value="Homeodomain-like"/>
    <property type="match status" value="2"/>
</dbReference>
<evidence type="ECO:0000256" key="1">
    <source>
        <dbReference type="ARBA" id="ARBA00023015"/>
    </source>
</evidence>
<feature type="domain" description="HTH araC/xylS-type" evidence="5">
    <location>
        <begin position="178"/>
        <end position="275"/>
    </location>
</feature>
<evidence type="ECO:0000256" key="4">
    <source>
        <dbReference type="SAM" id="MobiDB-lite"/>
    </source>
</evidence>
<evidence type="ECO:0000313" key="6">
    <source>
        <dbReference type="EMBL" id="OAF16461.1"/>
    </source>
</evidence>
<organism evidence="6 7">
    <name type="scientific">Bradyrhizobium neotropicale</name>
    <dbReference type="NCBI Taxonomy" id="1497615"/>
    <lineage>
        <taxon>Bacteria</taxon>
        <taxon>Pseudomonadati</taxon>
        <taxon>Pseudomonadota</taxon>
        <taxon>Alphaproteobacteria</taxon>
        <taxon>Hyphomicrobiales</taxon>
        <taxon>Nitrobacteraceae</taxon>
        <taxon>Bradyrhizobium</taxon>
    </lineage>
</organism>
<evidence type="ECO:0000259" key="5">
    <source>
        <dbReference type="PROSITE" id="PS01124"/>
    </source>
</evidence>
<keyword evidence="2" id="KW-0238">DNA-binding</keyword>
<dbReference type="PANTHER" id="PTHR46796:SF14">
    <property type="entry name" value="TRANSCRIPTIONAL REGULATORY PROTEIN"/>
    <property type="match status" value="1"/>
</dbReference>
<gene>
    <name evidence="6" type="ORF">AXW67_12350</name>
</gene>
<dbReference type="Pfam" id="PF12833">
    <property type="entry name" value="HTH_18"/>
    <property type="match status" value="1"/>
</dbReference>
<dbReference type="Proteomes" id="UP000077173">
    <property type="component" value="Unassembled WGS sequence"/>
</dbReference>
<evidence type="ECO:0000313" key="7">
    <source>
        <dbReference type="Proteomes" id="UP000077173"/>
    </source>
</evidence>
<feature type="compositionally biased region" description="Polar residues" evidence="4">
    <location>
        <begin position="16"/>
        <end position="28"/>
    </location>
</feature>
<keyword evidence="7" id="KW-1185">Reference proteome</keyword>
<name>A0A176Z6W2_9BRAD</name>